<feature type="compositionally biased region" description="Basic and acidic residues" evidence="1">
    <location>
        <begin position="416"/>
        <end position="427"/>
    </location>
</feature>
<name>A0A7R9P4I0_TIMCA</name>
<proteinExistence type="predicted"/>
<sequence length="457" mass="51532">MTTIFMIPLPCAFTNFALPLDNLATIITCRPTQAGSHSTNEERLNSSPVRGRTVLPRVKPFNQEFLPDKSRFGPSDRTKISLAQHETSTLANYATEVPVAFLTEPEGTIAHQFARPTKMHTPNDNFTPSITGTGCILNRSGDGYSNPPKEGSHVRVHSSPGVRKTAHQICLNWAEYRDRQQKAEAIETIANFIELSVAEVNKKLHNLRYQMYSEQRKKKKRRVGTKHMVSGPIHENPPKVNEITSKDKSLALSKSENVKKIKSTENNKRRHGLDKDDKLMKDAMAILKEPLNDHVVFGDFVIVELRQLRSEERRKRLNRLTQKAIIAMGEEEEMENYLSNTASLLKNASSSHSYFSGEASTRTAESNYDCVCDDLLSVWANGLRIVQSWHSYDTCTSMFIVRQRAKWQAKMKTEVDIDELPDPKSPQHAETCNQPHSAPLNPSSPQDSETSIEHTPA</sequence>
<feature type="region of interest" description="Disordered" evidence="1">
    <location>
        <begin position="213"/>
        <end position="241"/>
    </location>
</feature>
<feature type="region of interest" description="Disordered" evidence="1">
    <location>
        <begin position="256"/>
        <end position="275"/>
    </location>
</feature>
<feature type="domain" description="MADF" evidence="2">
    <location>
        <begin position="174"/>
        <end position="223"/>
    </location>
</feature>
<evidence type="ECO:0000313" key="3">
    <source>
        <dbReference type="EMBL" id="CAD7569305.1"/>
    </source>
</evidence>
<organism evidence="3">
    <name type="scientific">Timema californicum</name>
    <name type="common">California timema</name>
    <name type="synonym">Walking stick</name>
    <dbReference type="NCBI Taxonomy" id="61474"/>
    <lineage>
        <taxon>Eukaryota</taxon>
        <taxon>Metazoa</taxon>
        <taxon>Ecdysozoa</taxon>
        <taxon>Arthropoda</taxon>
        <taxon>Hexapoda</taxon>
        <taxon>Insecta</taxon>
        <taxon>Pterygota</taxon>
        <taxon>Neoptera</taxon>
        <taxon>Polyneoptera</taxon>
        <taxon>Phasmatodea</taxon>
        <taxon>Timematodea</taxon>
        <taxon>Timematoidea</taxon>
        <taxon>Timematidae</taxon>
        <taxon>Timema</taxon>
    </lineage>
</organism>
<reference evidence="3" key="1">
    <citation type="submission" date="2020-11" db="EMBL/GenBank/DDBJ databases">
        <authorList>
            <person name="Tran Van P."/>
        </authorList>
    </citation>
    <scope>NUCLEOTIDE SEQUENCE</scope>
</reference>
<dbReference type="Pfam" id="PF10545">
    <property type="entry name" value="MADF_DNA_bdg"/>
    <property type="match status" value="1"/>
</dbReference>
<evidence type="ECO:0000259" key="2">
    <source>
        <dbReference type="Pfam" id="PF10545"/>
    </source>
</evidence>
<dbReference type="AlphaFoldDB" id="A0A7R9P4I0"/>
<evidence type="ECO:0000256" key="1">
    <source>
        <dbReference type="SAM" id="MobiDB-lite"/>
    </source>
</evidence>
<feature type="compositionally biased region" description="Polar residues" evidence="1">
    <location>
        <begin position="428"/>
        <end position="449"/>
    </location>
</feature>
<accession>A0A7R9P4I0</accession>
<dbReference type="InterPro" id="IPR006578">
    <property type="entry name" value="MADF-dom"/>
</dbReference>
<dbReference type="EMBL" id="OE179629">
    <property type="protein sequence ID" value="CAD7569305.1"/>
    <property type="molecule type" value="Genomic_DNA"/>
</dbReference>
<gene>
    <name evidence="3" type="ORF">TCMB3V08_LOCUS2048</name>
</gene>
<protein>
    <submittedName>
        <fullName evidence="3">(California timema) hypothetical protein</fullName>
    </submittedName>
</protein>
<feature type="region of interest" description="Disordered" evidence="1">
    <location>
        <begin position="416"/>
        <end position="457"/>
    </location>
</feature>
<feature type="compositionally biased region" description="Basic residues" evidence="1">
    <location>
        <begin position="216"/>
        <end position="225"/>
    </location>
</feature>